<dbReference type="GO" id="GO:0010181">
    <property type="term" value="F:FMN binding"/>
    <property type="evidence" value="ECO:0007669"/>
    <property type="project" value="InterPro"/>
</dbReference>
<evidence type="ECO:0000256" key="4">
    <source>
        <dbReference type="ARBA" id="ARBA00038054"/>
    </source>
</evidence>
<keyword evidence="3" id="KW-0288">FMN</keyword>
<dbReference type="SUPFAM" id="SSF50475">
    <property type="entry name" value="FMN-binding split barrel"/>
    <property type="match status" value="1"/>
</dbReference>
<evidence type="ECO:0000313" key="6">
    <source>
        <dbReference type="EMBL" id="QKH36413.1"/>
    </source>
</evidence>
<keyword evidence="7" id="KW-1185">Reference proteome</keyword>
<dbReference type="Gene3D" id="2.30.110.10">
    <property type="entry name" value="Electron Transport, Fmn-binding Protein, Chain A"/>
    <property type="match status" value="1"/>
</dbReference>
<dbReference type="SMART" id="SM00903">
    <property type="entry name" value="Flavin_Reduct"/>
    <property type="match status" value="1"/>
</dbReference>
<sequence>MYFPMAELSGDQRSKIMHSTVLPRPIAWITSMDPEGSVNAAPFSFFNVISGNPPLLCVCIGNKNGRPKDTAHNIATTGEFVVNLVSGAQVHRMVATSIEFEPQVDESAEAGLRLSASRLVQPPRIEDSPASFECRVRELFDIDGVRSLVLADVLAVHVMDAAVLNVERMHFDPAPMDLIARMQNPGWYGRIGSAFQVGTPSVEQWNAMKRDGDAGAYLERRAGE</sequence>
<name>A0A7D4HTZ4_9BURK</name>
<evidence type="ECO:0000259" key="5">
    <source>
        <dbReference type="SMART" id="SM00903"/>
    </source>
</evidence>
<evidence type="ECO:0000256" key="3">
    <source>
        <dbReference type="ARBA" id="ARBA00022643"/>
    </source>
</evidence>
<dbReference type="KEGG" id="apes:FOC84_16210"/>
<dbReference type="GO" id="GO:0016646">
    <property type="term" value="F:oxidoreductase activity, acting on the CH-NH group of donors, NAD or NADP as acceptor"/>
    <property type="evidence" value="ECO:0007669"/>
    <property type="project" value="UniProtKB-ARBA"/>
</dbReference>
<dbReference type="AlphaFoldDB" id="A0A7D4HTZ4"/>
<protein>
    <submittedName>
        <fullName evidence="6">Flavin reductase family protein</fullName>
    </submittedName>
</protein>
<keyword evidence="2" id="KW-0285">Flavoprotein</keyword>
<dbReference type="Pfam" id="PF01613">
    <property type="entry name" value="Flavin_Reduct"/>
    <property type="match status" value="1"/>
</dbReference>
<evidence type="ECO:0000313" key="7">
    <source>
        <dbReference type="Proteomes" id="UP000500970"/>
    </source>
</evidence>
<reference evidence="6 7" key="1">
    <citation type="submission" date="2020-05" db="EMBL/GenBank/DDBJ databases">
        <title>FDA dAtabase for Regulatory Grade micrObial Sequences (FDA-ARGOS): Supporting development and validation of Infectious Disease Dx tests.</title>
        <authorList>
            <person name="Sproer C."/>
            <person name="Gronow S."/>
            <person name="Severitt S."/>
            <person name="Schroder I."/>
            <person name="Tallon L."/>
            <person name="Sadzewicz L."/>
            <person name="Zhao X."/>
            <person name="Vavikolanu K."/>
            <person name="Mehta A."/>
            <person name="Aluvathingal J."/>
            <person name="Nadendla S."/>
            <person name="Myers T."/>
            <person name="Yan Y."/>
            <person name="Sichtig H."/>
        </authorList>
    </citation>
    <scope>NUCLEOTIDE SEQUENCE [LARGE SCALE GENOMIC DNA]</scope>
    <source>
        <strain evidence="6 7">FDAARGOS_790</strain>
    </source>
</reference>
<dbReference type="InterPro" id="IPR012349">
    <property type="entry name" value="Split_barrel_FMN-bd"/>
</dbReference>
<dbReference type="PANTHER" id="PTHR33798:SF5">
    <property type="entry name" value="FLAVIN REDUCTASE LIKE DOMAIN-CONTAINING PROTEIN"/>
    <property type="match status" value="1"/>
</dbReference>
<proteinExistence type="inferred from homology"/>
<dbReference type="PANTHER" id="PTHR33798">
    <property type="entry name" value="FLAVOPROTEIN OXYGENASE"/>
    <property type="match status" value="1"/>
</dbReference>
<gene>
    <name evidence="6" type="ORF">FOC84_16210</name>
</gene>
<feature type="domain" description="Flavin reductase like" evidence="5">
    <location>
        <begin position="19"/>
        <end position="172"/>
    </location>
</feature>
<dbReference type="InterPro" id="IPR002563">
    <property type="entry name" value="Flavin_Rdtase-like_dom"/>
</dbReference>
<organism evidence="6 7">
    <name type="scientific">Achromobacter pestifer</name>
    <dbReference type="NCBI Taxonomy" id="1353889"/>
    <lineage>
        <taxon>Bacteria</taxon>
        <taxon>Pseudomonadati</taxon>
        <taxon>Pseudomonadota</taxon>
        <taxon>Betaproteobacteria</taxon>
        <taxon>Burkholderiales</taxon>
        <taxon>Alcaligenaceae</taxon>
        <taxon>Achromobacter</taxon>
    </lineage>
</organism>
<dbReference type="EMBL" id="CP053985">
    <property type="protein sequence ID" value="QKH36413.1"/>
    <property type="molecule type" value="Genomic_DNA"/>
</dbReference>
<comment type="similarity">
    <text evidence="4">Belongs to the flavoredoxin family.</text>
</comment>
<accession>A0A7D4HTZ4</accession>
<evidence type="ECO:0000256" key="1">
    <source>
        <dbReference type="ARBA" id="ARBA00001917"/>
    </source>
</evidence>
<dbReference type="RefSeq" id="WP_173145311.1">
    <property type="nucleotide sequence ID" value="NZ_CP053985.1"/>
</dbReference>
<comment type="cofactor">
    <cofactor evidence="1">
        <name>FMN</name>
        <dbReference type="ChEBI" id="CHEBI:58210"/>
    </cofactor>
</comment>
<dbReference type="Proteomes" id="UP000500970">
    <property type="component" value="Chromosome"/>
</dbReference>
<evidence type="ECO:0000256" key="2">
    <source>
        <dbReference type="ARBA" id="ARBA00022630"/>
    </source>
</evidence>